<dbReference type="Pfam" id="PF00588">
    <property type="entry name" value="SpoU_methylase"/>
    <property type="match status" value="1"/>
</dbReference>
<dbReference type="EMBL" id="CP147247">
    <property type="protein sequence ID" value="WYJ88448.1"/>
    <property type="molecule type" value="Genomic_DNA"/>
</dbReference>
<dbReference type="AlphaFoldDB" id="A0A242KC87"/>
<reference evidence="6" key="2">
    <citation type="submission" date="2017-05" db="EMBL/GenBank/DDBJ databases">
        <authorList>
            <consortium name="The Broad Institute Genomics Platform"/>
            <consortium name="The Broad Institute Genomic Center for Infectious Diseases"/>
            <person name="Earl A."/>
            <person name="Manson A."/>
            <person name="Schwartman J."/>
            <person name="Gilmore M."/>
            <person name="Abouelleil A."/>
            <person name="Cao P."/>
            <person name="Chapman S."/>
            <person name="Cusick C."/>
            <person name="Shea T."/>
            <person name="Young S."/>
            <person name="Neafsey D."/>
            <person name="Nusbaum C."/>
            <person name="Birren B."/>
        </authorList>
    </citation>
    <scope>NUCLEOTIDE SEQUENCE</scope>
    <source>
        <strain evidence="6">9E7_DIV0242</strain>
    </source>
</reference>
<dbReference type="RefSeq" id="WP_086347391.1">
    <property type="nucleotide sequence ID" value="NZ_CP147247.1"/>
</dbReference>
<dbReference type="InterPro" id="IPR029064">
    <property type="entry name" value="Ribosomal_eL30-like_sf"/>
</dbReference>
<dbReference type="Gene3D" id="3.30.1330.30">
    <property type="match status" value="1"/>
</dbReference>
<dbReference type="OrthoDB" id="9785673at2"/>
<name>A0A242KC87_9ENTE</name>
<evidence type="ECO:0000313" key="7">
    <source>
        <dbReference type="Proteomes" id="UP000195141"/>
    </source>
</evidence>
<evidence type="ECO:0000256" key="1">
    <source>
        <dbReference type="ARBA" id="ARBA00007228"/>
    </source>
</evidence>
<dbReference type="GO" id="GO:0032259">
    <property type="term" value="P:methylation"/>
    <property type="evidence" value="ECO:0007669"/>
    <property type="project" value="UniProtKB-KW"/>
</dbReference>
<dbReference type="PANTHER" id="PTHR43191">
    <property type="entry name" value="RRNA METHYLTRANSFERASE 3"/>
    <property type="match status" value="1"/>
</dbReference>
<dbReference type="InterPro" id="IPR029026">
    <property type="entry name" value="tRNA_m1G_MTases_N"/>
</dbReference>
<dbReference type="InterPro" id="IPR001537">
    <property type="entry name" value="SpoU_MeTrfase"/>
</dbReference>
<dbReference type="GO" id="GO:0008173">
    <property type="term" value="F:RNA methyltransferase activity"/>
    <property type="evidence" value="ECO:0007669"/>
    <property type="project" value="InterPro"/>
</dbReference>
<evidence type="ECO:0000313" key="6">
    <source>
        <dbReference type="EMBL" id="WYJ88448.1"/>
    </source>
</evidence>
<dbReference type="SUPFAM" id="SSF75217">
    <property type="entry name" value="alpha/beta knot"/>
    <property type="match status" value="1"/>
</dbReference>
<dbReference type="SMART" id="SM00967">
    <property type="entry name" value="SpoU_sub_bind"/>
    <property type="match status" value="1"/>
</dbReference>
<gene>
    <name evidence="6" type="ORF">A5888_000167</name>
    <name evidence="5" type="ORF">A5888_000212</name>
</gene>
<dbReference type="GO" id="GO:0005737">
    <property type="term" value="C:cytoplasm"/>
    <property type="evidence" value="ECO:0007669"/>
    <property type="project" value="UniProtKB-ARBA"/>
</dbReference>
<reference evidence="5" key="1">
    <citation type="submission" date="2017-05" db="EMBL/GenBank/DDBJ databases">
        <title>The Genome Sequence of Enterococcus sp. 9E7_DIV0242.</title>
        <authorList>
            <consortium name="The Broad Institute Genomics Platform"/>
            <consortium name="The Broad Institute Genomic Center for Infectious Diseases"/>
            <person name="Earl A."/>
            <person name="Manson A."/>
            <person name="Schwartman J."/>
            <person name="Gilmore M."/>
            <person name="Abouelleil A."/>
            <person name="Cao P."/>
            <person name="Chapman S."/>
            <person name="Cusick C."/>
            <person name="Shea T."/>
            <person name="Young S."/>
            <person name="Neafsey D."/>
            <person name="Nusbaum C."/>
            <person name="Birren B."/>
        </authorList>
    </citation>
    <scope>NUCLEOTIDE SEQUENCE [LARGE SCALE GENOMIC DNA]</scope>
    <source>
        <strain evidence="5">9E7_DIV0242</strain>
    </source>
</reference>
<sequence length="258" mass="28641">MKEITSSKNEWIKNIKKLHRKKHREDMQQYLIEGFHLVEEAINYEASVDTILLTARGKKEWSEWLEQQDDEKIVLVSDEVMKSLSDLPTPQGIVAVVDMPSSEEEVLADLTGSWLALDQVQDPGNVGTMVRTADAAGFSGVIIGDGAADVYSTKVLRAMQGSHFHLPIIRGELLPLIERFKREGCAVYGTELNEEAVQYTDIEPMSDFLLIMGNEGSGVDSEILKQTTKNLYIPIKGKAESLNVAIAAGILMYSLSIK</sequence>
<comment type="similarity">
    <text evidence="1">Belongs to the class IV-like SAM-binding methyltransferase superfamily. RNA methyltransferase TrmH family.</text>
</comment>
<reference evidence="6" key="3">
    <citation type="submission" date="2024-03" db="EMBL/GenBank/DDBJ databases">
        <title>The Genome Sequence of Enterococcus sp. DIV0242b.</title>
        <authorList>
            <consortium name="The Broad Institute Genomics Platform"/>
            <consortium name="The Broad Institute Microbial Omics Core"/>
            <consortium name="The Broad Institute Genomic Center for Infectious Diseases"/>
            <person name="Earl A."/>
            <person name="Manson A."/>
            <person name="Gilmore M."/>
            <person name="Schwartman J."/>
            <person name="Shea T."/>
            <person name="Abouelleil A."/>
            <person name="Cao P."/>
            <person name="Chapman S."/>
            <person name="Cusick C."/>
            <person name="Young S."/>
            <person name="Neafsey D."/>
            <person name="Nusbaum C."/>
            <person name="Birren B."/>
        </authorList>
    </citation>
    <scope>NUCLEOTIDE SEQUENCE</scope>
    <source>
        <strain evidence="6">9E7_DIV0242</strain>
    </source>
</reference>
<feature type="domain" description="RNA 2-O ribose methyltransferase substrate binding" evidence="4">
    <location>
        <begin position="31"/>
        <end position="103"/>
    </location>
</feature>
<dbReference type="GO" id="GO:0003723">
    <property type="term" value="F:RNA binding"/>
    <property type="evidence" value="ECO:0007669"/>
    <property type="project" value="InterPro"/>
</dbReference>
<dbReference type="InterPro" id="IPR013123">
    <property type="entry name" value="SpoU_subst-bd"/>
</dbReference>
<keyword evidence="3" id="KW-0808">Transferase</keyword>
<protein>
    <submittedName>
        <fullName evidence="6">TrmH family RNA methyltransferase</fullName>
    </submittedName>
</protein>
<dbReference type="GO" id="GO:0006396">
    <property type="term" value="P:RNA processing"/>
    <property type="evidence" value="ECO:0007669"/>
    <property type="project" value="InterPro"/>
</dbReference>
<proteinExistence type="inferred from homology"/>
<accession>A0A242KC87</accession>
<keyword evidence="7" id="KW-1185">Reference proteome</keyword>
<keyword evidence="2 6" id="KW-0489">Methyltransferase</keyword>
<organism evidence="5">
    <name type="scientific">Candidatus Enterococcus clewellii</name>
    <dbReference type="NCBI Taxonomy" id="1834193"/>
    <lineage>
        <taxon>Bacteria</taxon>
        <taxon>Bacillati</taxon>
        <taxon>Bacillota</taxon>
        <taxon>Bacilli</taxon>
        <taxon>Lactobacillales</taxon>
        <taxon>Enterococcaceae</taxon>
        <taxon>Enterococcus</taxon>
    </lineage>
</organism>
<dbReference type="InterPro" id="IPR051259">
    <property type="entry name" value="rRNA_Methyltransferase"/>
</dbReference>
<dbReference type="InterPro" id="IPR053888">
    <property type="entry name" value="MRM3-like_sub_bind"/>
</dbReference>
<dbReference type="Gene3D" id="3.40.1280.10">
    <property type="match status" value="1"/>
</dbReference>
<dbReference type="Proteomes" id="UP000195141">
    <property type="component" value="Chromosome"/>
</dbReference>
<dbReference type="InterPro" id="IPR029028">
    <property type="entry name" value="Alpha/beta_knot_MTases"/>
</dbReference>
<evidence type="ECO:0000256" key="2">
    <source>
        <dbReference type="ARBA" id="ARBA00022603"/>
    </source>
</evidence>
<dbReference type="SUPFAM" id="SSF55315">
    <property type="entry name" value="L30e-like"/>
    <property type="match status" value="1"/>
</dbReference>
<dbReference type="EMBL" id="NGMM01000001">
    <property type="protein sequence ID" value="OTP18398.1"/>
    <property type="molecule type" value="Genomic_DNA"/>
</dbReference>
<dbReference type="PANTHER" id="PTHR43191:SF2">
    <property type="entry name" value="RRNA METHYLTRANSFERASE 3, MITOCHONDRIAL"/>
    <property type="match status" value="1"/>
</dbReference>
<evidence type="ECO:0000313" key="5">
    <source>
        <dbReference type="EMBL" id="OTP18398.1"/>
    </source>
</evidence>
<evidence type="ECO:0000256" key="3">
    <source>
        <dbReference type="ARBA" id="ARBA00022679"/>
    </source>
</evidence>
<dbReference type="Pfam" id="PF22435">
    <property type="entry name" value="MRM3-like_sub_bind"/>
    <property type="match status" value="1"/>
</dbReference>
<evidence type="ECO:0000259" key="4">
    <source>
        <dbReference type="SMART" id="SM00967"/>
    </source>
</evidence>
<dbReference type="CDD" id="cd18095">
    <property type="entry name" value="SpoU-like_rRNA-MTase"/>
    <property type="match status" value="1"/>
</dbReference>